<dbReference type="AlphaFoldDB" id="A0A096MEX2"/>
<name>A0A096MEX2_POEFO</name>
<feature type="domain" description="Ig-like" evidence="4">
    <location>
        <begin position="376"/>
        <end position="446"/>
    </location>
</feature>
<dbReference type="Ensembl" id="ENSPFOT00000029009.1">
    <property type="protein sequence ID" value="ENSPFOP00000029963.1"/>
    <property type="gene ID" value="ENSPFOG00000008803.2"/>
</dbReference>
<evidence type="ECO:0000313" key="6">
    <source>
        <dbReference type="Proteomes" id="UP000028760"/>
    </source>
</evidence>
<dbReference type="EMBL" id="AYCK01021709">
    <property type="status" value="NOT_ANNOTATED_CDS"/>
    <property type="molecule type" value="Genomic_DNA"/>
</dbReference>
<evidence type="ECO:0000259" key="4">
    <source>
        <dbReference type="PROSITE" id="PS50835"/>
    </source>
</evidence>
<proteinExistence type="predicted"/>
<dbReference type="EMBL" id="AYCK01021710">
    <property type="status" value="NOT_ANNOTATED_CDS"/>
    <property type="molecule type" value="Genomic_DNA"/>
</dbReference>
<dbReference type="InterPro" id="IPR003599">
    <property type="entry name" value="Ig_sub"/>
</dbReference>
<dbReference type="Proteomes" id="UP000028760">
    <property type="component" value="Unassembled WGS sequence"/>
</dbReference>
<reference evidence="5" key="2">
    <citation type="submission" date="2025-08" db="UniProtKB">
        <authorList>
            <consortium name="Ensembl"/>
        </authorList>
    </citation>
    <scope>IDENTIFICATION</scope>
</reference>
<feature type="domain" description="Ig-like" evidence="4">
    <location>
        <begin position="115"/>
        <end position="164"/>
    </location>
</feature>
<sequence length="459" mass="52789">MSLIFRKFSFIFNVVLTAEPNWSTFYLGESITFRCYVNGGEETNWKYQVTRKSQDTFPYDSQKSYTLEDLKITEFQCSARWRGVCKKSETISLTVLVFNKVIVSRHPNWSQMFSGETITLTCEVQGGETTEWKCEWSRDGSVIHWTSKDWTFKALPSSSGDYICHCRRRDDWYSPTMWWSKAIKLSVARKPKVQLSANSLPGRVTLTCSVTPSPIGWKYYWYRDEKSAEPLTTQKPVFSPNELMSVSEKSLYWCRGGRGEPEYYTDYSNPITISNNVSNKVVATQQPNRPQMFSGETITLTCEVQGGETTEWTCEWRRPGLATHRANGKDWTLRLSDSSSGDYMCRCRRRDDWHSSTKWSEAITLSVSDLMETVSNKVVVTRRPNRPQIFSGGSVTLTCTVTSSSSGWKYFWYKERDSSEPLTGEEADFPSNGQMNVSEEGLYWCRGGRGEPAYYTDYS</sequence>
<organism evidence="5 6">
    <name type="scientific">Poecilia formosa</name>
    <name type="common">Amazon molly</name>
    <name type="synonym">Limia formosa</name>
    <dbReference type="NCBI Taxonomy" id="48698"/>
    <lineage>
        <taxon>Eukaryota</taxon>
        <taxon>Metazoa</taxon>
        <taxon>Chordata</taxon>
        <taxon>Craniata</taxon>
        <taxon>Vertebrata</taxon>
        <taxon>Euteleostomi</taxon>
        <taxon>Actinopterygii</taxon>
        <taxon>Neopterygii</taxon>
        <taxon>Teleostei</taxon>
        <taxon>Neoteleostei</taxon>
        <taxon>Acanthomorphata</taxon>
        <taxon>Ovalentaria</taxon>
        <taxon>Atherinomorphae</taxon>
        <taxon>Cyprinodontiformes</taxon>
        <taxon>Poeciliidae</taxon>
        <taxon>Poeciliinae</taxon>
        <taxon>Poecilia</taxon>
    </lineage>
</organism>
<dbReference type="SMART" id="SM00409">
    <property type="entry name" value="IG"/>
    <property type="match status" value="4"/>
</dbReference>
<dbReference type="GeneTree" id="ENSGT01120000272062"/>
<protein>
    <recommendedName>
        <fullName evidence="4">Ig-like domain-containing protein</fullName>
    </recommendedName>
</protein>
<evidence type="ECO:0000256" key="2">
    <source>
        <dbReference type="ARBA" id="ARBA00023157"/>
    </source>
</evidence>
<dbReference type="OMA" id="RANGKDW"/>
<keyword evidence="1 3" id="KW-0732">Signal</keyword>
<dbReference type="PANTHER" id="PTHR11481:SF64">
    <property type="entry name" value="FC RECEPTOR-LIKE PROTEIN 4"/>
    <property type="match status" value="1"/>
</dbReference>
<dbReference type="InterPro" id="IPR050488">
    <property type="entry name" value="Ig_Fc_receptor"/>
</dbReference>
<dbReference type="SUPFAM" id="SSF48726">
    <property type="entry name" value="Immunoglobulin"/>
    <property type="match status" value="4"/>
</dbReference>
<dbReference type="PROSITE" id="PS50835">
    <property type="entry name" value="IG_LIKE"/>
    <property type="match status" value="4"/>
</dbReference>
<feature type="signal peptide" evidence="3">
    <location>
        <begin position="1"/>
        <end position="17"/>
    </location>
</feature>
<accession>A0A096MEX2</accession>
<dbReference type="InterPro" id="IPR013783">
    <property type="entry name" value="Ig-like_fold"/>
</dbReference>
<dbReference type="InterPro" id="IPR036179">
    <property type="entry name" value="Ig-like_dom_sf"/>
</dbReference>
<evidence type="ECO:0000256" key="1">
    <source>
        <dbReference type="ARBA" id="ARBA00022729"/>
    </source>
</evidence>
<keyword evidence="2" id="KW-1015">Disulfide bond</keyword>
<dbReference type="InterPro" id="IPR007110">
    <property type="entry name" value="Ig-like_dom"/>
</dbReference>
<dbReference type="GO" id="GO:0007166">
    <property type="term" value="P:cell surface receptor signaling pathway"/>
    <property type="evidence" value="ECO:0007669"/>
    <property type="project" value="TreeGrafter"/>
</dbReference>
<dbReference type="PANTHER" id="PTHR11481">
    <property type="entry name" value="IMMUNOGLOBULIN FC RECEPTOR"/>
    <property type="match status" value="1"/>
</dbReference>
<evidence type="ECO:0000256" key="3">
    <source>
        <dbReference type="SAM" id="SignalP"/>
    </source>
</evidence>
<keyword evidence="6" id="KW-1185">Reference proteome</keyword>
<reference evidence="6" key="1">
    <citation type="submission" date="2013-10" db="EMBL/GenBank/DDBJ databases">
        <authorList>
            <person name="Schartl M."/>
            <person name="Warren W."/>
        </authorList>
    </citation>
    <scope>NUCLEOTIDE SEQUENCE [LARGE SCALE GENOMIC DNA]</scope>
    <source>
        <strain evidence="6">female</strain>
    </source>
</reference>
<feature type="domain" description="Ig-like" evidence="4">
    <location>
        <begin position="270"/>
        <end position="366"/>
    </location>
</feature>
<dbReference type="Gene3D" id="2.60.40.10">
    <property type="entry name" value="Immunoglobulins"/>
    <property type="match status" value="5"/>
</dbReference>
<dbReference type="GO" id="GO:0006955">
    <property type="term" value="P:immune response"/>
    <property type="evidence" value="ECO:0007669"/>
    <property type="project" value="TreeGrafter"/>
</dbReference>
<evidence type="ECO:0000313" key="5">
    <source>
        <dbReference type="Ensembl" id="ENSPFOP00000029963.1"/>
    </source>
</evidence>
<reference evidence="5" key="3">
    <citation type="submission" date="2025-09" db="UniProtKB">
        <authorList>
            <consortium name="Ensembl"/>
        </authorList>
    </citation>
    <scope>IDENTIFICATION</scope>
</reference>
<feature type="domain" description="Ig-like" evidence="4">
    <location>
        <begin position="191"/>
        <end position="255"/>
    </location>
</feature>
<dbReference type="GO" id="GO:0009897">
    <property type="term" value="C:external side of plasma membrane"/>
    <property type="evidence" value="ECO:0007669"/>
    <property type="project" value="TreeGrafter"/>
</dbReference>
<dbReference type="GO" id="GO:0004888">
    <property type="term" value="F:transmembrane signaling receptor activity"/>
    <property type="evidence" value="ECO:0007669"/>
    <property type="project" value="TreeGrafter"/>
</dbReference>
<feature type="chain" id="PRO_5045039838" description="Ig-like domain-containing protein" evidence="3">
    <location>
        <begin position="18"/>
        <end position="459"/>
    </location>
</feature>